<gene>
    <name evidence="1" type="ORF">ACFOSB_09500</name>
</gene>
<evidence type="ECO:0000313" key="1">
    <source>
        <dbReference type="EMBL" id="MFC3833090.1"/>
    </source>
</evidence>
<comment type="caution">
    <text evidence="1">The sequence shown here is derived from an EMBL/GenBank/DDBJ whole genome shotgun (WGS) entry which is preliminary data.</text>
</comment>
<organism evidence="1 2">
    <name type="scientific">Deinococcus rufus</name>
    <dbReference type="NCBI Taxonomy" id="2136097"/>
    <lineage>
        <taxon>Bacteria</taxon>
        <taxon>Thermotogati</taxon>
        <taxon>Deinococcota</taxon>
        <taxon>Deinococci</taxon>
        <taxon>Deinococcales</taxon>
        <taxon>Deinococcaceae</taxon>
        <taxon>Deinococcus</taxon>
    </lineage>
</organism>
<keyword evidence="2" id="KW-1185">Reference proteome</keyword>
<proteinExistence type="predicted"/>
<protein>
    <recommendedName>
        <fullName evidence="3">DNA alkylation repair enzyme</fullName>
    </recommendedName>
</protein>
<name>A0ABV7Z7Z3_9DEIO</name>
<reference evidence="2" key="1">
    <citation type="journal article" date="2019" name="Int. J. Syst. Evol. Microbiol.">
        <title>The Global Catalogue of Microorganisms (GCM) 10K type strain sequencing project: providing services to taxonomists for standard genome sequencing and annotation.</title>
        <authorList>
            <consortium name="The Broad Institute Genomics Platform"/>
            <consortium name="The Broad Institute Genome Sequencing Center for Infectious Disease"/>
            <person name="Wu L."/>
            <person name="Ma J."/>
        </authorList>
    </citation>
    <scope>NUCLEOTIDE SEQUENCE [LARGE SCALE GENOMIC DNA]</scope>
    <source>
        <strain evidence="2">CCTCC AB 2017081</strain>
    </source>
</reference>
<dbReference type="Proteomes" id="UP001595803">
    <property type="component" value="Unassembled WGS sequence"/>
</dbReference>
<sequence>MSTAQTLHDTLLRLVEASAKADSAVIEAALPELASMVGGSPADLSAFFKADPEGIRLFLAKGVSPTSFAGKRFAALLPFLAEMLNAIYAHERGQVETFLAAKTAGEDLARTSLFMSPTIKAAILDEWVNKPWKGVALSERIWDFSKASEDSLLKLIATKIAEGKSPKQIQPIIRKVFKDQSTYNVRRLLLTESSRVWHDVQNLAYQEFKHIKHVKLKYGVRHKKDCACTPWHDKGNIPYEDAPTMPIHPFSSSYLQAVVV</sequence>
<accession>A0ABV7Z7Z3</accession>
<evidence type="ECO:0000313" key="2">
    <source>
        <dbReference type="Proteomes" id="UP001595803"/>
    </source>
</evidence>
<dbReference type="RefSeq" id="WP_322472544.1">
    <property type="nucleotide sequence ID" value="NZ_JBHRZG010000010.1"/>
</dbReference>
<dbReference type="EMBL" id="JBHRZG010000010">
    <property type="protein sequence ID" value="MFC3833090.1"/>
    <property type="molecule type" value="Genomic_DNA"/>
</dbReference>
<evidence type="ECO:0008006" key="3">
    <source>
        <dbReference type="Google" id="ProtNLM"/>
    </source>
</evidence>